<dbReference type="STRING" id="363331.RM51_15465"/>
<dbReference type="EMBL" id="JWTA01000015">
    <property type="protein sequence ID" value="KIC61782.1"/>
    <property type="molecule type" value="Genomic_DNA"/>
</dbReference>
<name>A0A0B4CZM5_9FLAO</name>
<feature type="signal peptide" evidence="1">
    <location>
        <begin position="1"/>
        <end position="18"/>
    </location>
</feature>
<protein>
    <recommendedName>
        <fullName evidence="4">DUF4890 domain-containing protein</fullName>
    </recommendedName>
</protein>
<dbReference type="AlphaFoldDB" id="A0A0B4CZM5"/>
<dbReference type="OrthoDB" id="1260317at2"/>
<evidence type="ECO:0000313" key="2">
    <source>
        <dbReference type="EMBL" id="KIC61782.1"/>
    </source>
</evidence>
<evidence type="ECO:0000256" key="1">
    <source>
        <dbReference type="SAM" id="SignalP"/>
    </source>
</evidence>
<keyword evidence="3" id="KW-1185">Reference proteome</keyword>
<sequence>MKKLVLVVGLFIAFATNAQQRQDGFRNNQVEFHQNQKDFGGLKLTPSQERKINALSRERLSQRDYEIRLKKILTREQYFKYTQQHGKDFNNGKKVAFNRSFRN</sequence>
<evidence type="ECO:0000313" key="3">
    <source>
        <dbReference type="Proteomes" id="UP000031167"/>
    </source>
</evidence>
<gene>
    <name evidence="2" type="ORF">RM51_15465</name>
</gene>
<keyword evidence="1" id="KW-0732">Signal</keyword>
<reference evidence="2 3" key="1">
    <citation type="submission" date="2014-12" db="EMBL/GenBank/DDBJ databases">
        <title>Genome sequencing of Chryseobacterium taiwanense TPW19.</title>
        <authorList>
            <person name="Tan P.W."/>
            <person name="Chan K.-G."/>
        </authorList>
    </citation>
    <scope>NUCLEOTIDE SEQUENCE [LARGE SCALE GENOMIC DNA]</scope>
    <source>
        <strain evidence="2 3">TPW19</strain>
    </source>
</reference>
<proteinExistence type="predicted"/>
<dbReference type="RefSeq" id="WP_039371553.1">
    <property type="nucleotide sequence ID" value="NZ_JWTA01000015.1"/>
</dbReference>
<dbReference type="Proteomes" id="UP000031167">
    <property type="component" value="Unassembled WGS sequence"/>
</dbReference>
<comment type="caution">
    <text evidence="2">The sequence shown here is derived from an EMBL/GenBank/DDBJ whole genome shotgun (WGS) entry which is preliminary data.</text>
</comment>
<evidence type="ECO:0008006" key="4">
    <source>
        <dbReference type="Google" id="ProtNLM"/>
    </source>
</evidence>
<accession>A0A0B4CZM5</accession>
<organism evidence="2 3">
    <name type="scientific">Chryseobacterium taiwanense</name>
    <dbReference type="NCBI Taxonomy" id="363331"/>
    <lineage>
        <taxon>Bacteria</taxon>
        <taxon>Pseudomonadati</taxon>
        <taxon>Bacteroidota</taxon>
        <taxon>Flavobacteriia</taxon>
        <taxon>Flavobacteriales</taxon>
        <taxon>Weeksellaceae</taxon>
        <taxon>Chryseobacterium group</taxon>
        <taxon>Chryseobacterium</taxon>
    </lineage>
</organism>
<feature type="chain" id="PRO_5002088559" description="DUF4890 domain-containing protein" evidence="1">
    <location>
        <begin position="19"/>
        <end position="103"/>
    </location>
</feature>